<evidence type="ECO:0000313" key="2">
    <source>
        <dbReference type="Proteomes" id="UP000663860"/>
    </source>
</evidence>
<dbReference type="EMBL" id="CAJNOE010000147">
    <property type="protein sequence ID" value="CAF0978748.1"/>
    <property type="molecule type" value="Genomic_DNA"/>
</dbReference>
<name>A0A814FAM6_9BILA</name>
<dbReference type="Proteomes" id="UP000663860">
    <property type="component" value="Unassembled WGS sequence"/>
</dbReference>
<sequence length="87" mass="10303">MMRNAQTIEDTDAYDTPMRKLIRYMPDVALWVIEEKLTRKVGGAGQKVSKEIYDYEFYEDMNTVKQWYAQGILIKTFLRFLCIALII</sequence>
<dbReference type="AlphaFoldDB" id="A0A814FAM6"/>
<protein>
    <submittedName>
        <fullName evidence="1">Uncharacterized protein</fullName>
    </submittedName>
</protein>
<accession>A0A814FAM6</accession>
<gene>
    <name evidence="1" type="ORF">IZO911_LOCUS16454</name>
</gene>
<organism evidence="1 2">
    <name type="scientific">Adineta steineri</name>
    <dbReference type="NCBI Taxonomy" id="433720"/>
    <lineage>
        <taxon>Eukaryota</taxon>
        <taxon>Metazoa</taxon>
        <taxon>Spiralia</taxon>
        <taxon>Gnathifera</taxon>
        <taxon>Rotifera</taxon>
        <taxon>Eurotatoria</taxon>
        <taxon>Bdelloidea</taxon>
        <taxon>Adinetida</taxon>
        <taxon>Adinetidae</taxon>
        <taxon>Adineta</taxon>
    </lineage>
</organism>
<evidence type="ECO:0000313" key="1">
    <source>
        <dbReference type="EMBL" id="CAF0978748.1"/>
    </source>
</evidence>
<reference evidence="1" key="1">
    <citation type="submission" date="2021-02" db="EMBL/GenBank/DDBJ databases">
        <authorList>
            <person name="Nowell W R."/>
        </authorList>
    </citation>
    <scope>NUCLEOTIDE SEQUENCE</scope>
</reference>
<proteinExistence type="predicted"/>
<comment type="caution">
    <text evidence="1">The sequence shown here is derived from an EMBL/GenBank/DDBJ whole genome shotgun (WGS) entry which is preliminary data.</text>
</comment>